<keyword evidence="6" id="KW-0186">Copper</keyword>
<dbReference type="GO" id="GO:0005886">
    <property type="term" value="C:plasma membrane"/>
    <property type="evidence" value="ECO:0007669"/>
    <property type="project" value="TreeGrafter"/>
</dbReference>
<evidence type="ECO:0000313" key="8">
    <source>
        <dbReference type="Proteomes" id="UP001457282"/>
    </source>
</evidence>
<dbReference type="PANTHER" id="PTHR12483:SF94">
    <property type="entry name" value="COPPER TRANSPORTER 4"/>
    <property type="match status" value="1"/>
</dbReference>
<evidence type="ECO:0000256" key="1">
    <source>
        <dbReference type="ARBA" id="ARBA00006921"/>
    </source>
</evidence>
<organism evidence="7 8">
    <name type="scientific">Rubus argutus</name>
    <name type="common">Southern blackberry</name>
    <dbReference type="NCBI Taxonomy" id="59490"/>
    <lineage>
        <taxon>Eukaryota</taxon>
        <taxon>Viridiplantae</taxon>
        <taxon>Streptophyta</taxon>
        <taxon>Embryophyta</taxon>
        <taxon>Tracheophyta</taxon>
        <taxon>Spermatophyta</taxon>
        <taxon>Magnoliopsida</taxon>
        <taxon>eudicotyledons</taxon>
        <taxon>Gunneridae</taxon>
        <taxon>Pentapetalae</taxon>
        <taxon>rosids</taxon>
        <taxon>fabids</taxon>
        <taxon>Rosales</taxon>
        <taxon>Rosaceae</taxon>
        <taxon>Rosoideae</taxon>
        <taxon>Rosoideae incertae sedis</taxon>
        <taxon>Rubus</taxon>
    </lineage>
</organism>
<dbReference type="Pfam" id="PF04145">
    <property type="entry name" value="Ctr"/>
    <property type="match status" value="1"/>
</dbReference>
<dbReference type="InterPro" id="IPR007274">
    <property type="entry name" value="Cop_transporter"/>
</dbReference>
<comment type="caution">
    <text evidence="7">The sequence shown here is derived from an EMBL/GenBank/DDBJ whole genome shotgun (WGS) entry which is preliminary data.</text>
</comment>
<evidence type="ECO:0000256" key="2">
    <source>
        <dbReference type="ARBA" id="ARBA00022692"/>
    </source>
</evidence>
<dbReference type="Proteomes" id="UP001457282">
    <property type="component" value="Unassembled WGS sequence"/>
</dbReference>
<accession>A0AAW1W964</accession>
<evidence type="ECO:0000256" key="3">
    <source>
        <dbReference type="ARBA" id="ARBA00022796"/>
    </source>
</evidence>
<comment type="subcellular location">
    <subcellularLocation>
        <location evidence="6">Membrane</location>
        <topology evidence="6">Multi-pass membrane protein</topology>
    </subcellularLocation>
</comment>
<dbReference type="PANTHER" id="PTHR12483">
    <property type="entry name" value="SOLUTE CARRIER FAMILY 31 COPPER TRANSPORTERS"/>
    <property type="match status" value="1"/>
</dbReference>
<keyword evidence="3 6" id="KW-0187">Copper transport</keyword>
<dbReference type="GO" id="GO:0005375">
    <property type="term" value="F:copper ion transmembrane transporter activity"/>
    <property type="evidence" value="ECO:0007669"/>
    <property type="project" value="UniProtKB-UniRule"/>
</dbReference>
<feature type="transmembrane region" description="Helical" evidence="6">
    <location>
        <begin position="48"/>
        <end position="67"/>
    </location>
</feature>
<reference evidence="7 8" key="1">
    <citation type="journal article" date="2023" name="G3 (Bethesda)">
        <title>A chromosome-length genome assembly and annotation of blackberry (Rubus argutus, cv. 'Hillquist').</title>
        <authorList>
            <person name="Bruna T."/>
            <person name="Aryal R."/>
            <person name="Dudchenko O."/>
            <person name="Sargent D.J."/>
            <person name="Mead D."/>
            <person name="Buti M."/>
            <person name="Cavallini A."/>
            <person name="Hytonen T."/>
            <person name="Andres J."/>
            <person name="Pham M."/>
            <person name="Weisz D."/>
            <person name="Mascagni F."/>
            <person name="Usai G."/>
            <person name="Natali L."/>
            <person name="Bassil N."/>
            <person name="Fernandez G.E."/>
            <person name="Lomsadze A."/>
            <person name="Armour M."/>
            <person name="Olukolu B."/>
            <person name="Poorten T."/>
            <person name="Britton C."/>
            <person name="Davik J."/>
            <person name="Ashrafi H."/>
            <person name="Aiden E.L."/>
            <person name="Borodovsky M."/>
            <person name="Worthington M."/>
        </authorList>
    </citation>
    <scope>NUCLEOTIDE SEQUENCE [LARGE SCALE GENOMIC DNA]</scope>
    <source>
        <strain evidence="7">PI 553951</strain>
    </source>
</reference>
<comment type="similarity">
    <text evidence="1 6">Belongs to the copper transporter (Ctr) (TC 1.A.56) family. SLC31A subfamily.</text>
</comment>
<keyword evidence="4 6" id="KW-1133">Transmembrane helix</keyword>
<protein>
    <recommendedName>
        <fullName evidence="6">Copper transport protein</fullName>
    </recommendedName>
</protein>
<keyword evidence="5 6" id="KW-0472">Membrane</keyword>
<feature type="transmembrane region" description="Helical" evidence="6">
    <location>
        <begin position="88"/>
        <end position="105"/>
    </location>
</feature>
<dbReference type="AlphaFoldDB" id="A0AAW1W964"/>
<evidence type="ECO:0000313" key="7">
    <source>
        <dbReference type="EMBL" id="KAK9920523.1"/>
    </source>
</evidence>
<keyword evidence="6" id="KW-0813">Transport</keyword>
<dbReference type="EMBL" id="JBEDUW010000006">
    <property type="protein sequence ID" value="KAK9920523.1"/>
    <property type="molecule type" value="Genomic_DNA"/>
</dbReference>
<gene>
    <name evidence="7" type="ORF">M0R45_029078</name>
</gene>
<sequence>MHDSMHAQPPTPSFSGTTHHRMMMHMTFYWGDSAEILFSGWPGRDDPVMYGVSLTFVFVLAVLVEWLSHCRFIKPGAKDVAARLLRTGLHAVRSGLSYMLMLAVMSFNGGVFLAAVGGHVLGFLVFGSRAFPKSGGSSSEKLSDLPPSSCG</sequence>
<name>A0AAW1W964_RUBAR</name>
<keyword evidence="2 6" id="KW-0812">Transmembrane</keyword>
<evidence type="ECO:0000256" key="6">
    <source>
        <dbReference type="RuleBase" id="RU367022"/>
    </source>
</evidence>
<keyword evidence="6" id="KW-0406">Ion transport</keyword>
<keyword evidence="8" id="KW-1185">Reference proteome</keyword>
<evidence type="ECO:0000256" key="5">
    <source>
        <dbReference type="ARBA" id="ARBA00023136"/>
    </source>
</evidence>
<evidence type="ECO:0000256" key="4">
    <source>
        <dbReference type="ARBA" id="ARBA00022989"/>
    </source>
</evidence>
<proteinExistence type="inferred from homology"/>